<gene>
    <name evidence="1" type="ORF">JIN82_06890</name>
</gene>
<dbReference type="SUPFAM" id="SSF82185">
    <property type="entry name" value="Histone H3 K4-specific methyltransferase SET7/9 N-terminal domain"/>
    <property type="match status" value="1"/>
</dbReference>
<dbReference type="AlphaFoldDB" id="A0A8J7MDX6"/>
<dbReference type="Proteomes" id="UP000624703">
    <property type="component" value="Unassembled WGS sequence"/>
</dbReference>
<evidence type="ECO:0000313" key="1">
    <source>
        <dbReference type="EMBL" id="MBK1790880.1"/>
    </source>
</evidence>
<accession>A0A8J7MDX6</accession>
<evidence type="ECO:0008006" key="3">
    <source>
        <dbReference type="Google" id="ProtNLM"/>
    </source>
</evidence>
<keyword evidence="2" id="KW-1185">Reference proteome</keyword>
<dbReference type="EMBL" id="JAENIM010000034">
    <property type="protein sequence ID" value="MBK1790880.1"/>
    <property type="molecule type" value="Genomic_DNA"/>
</dbReference>
<reference evidence="1" key="1">
    <citation type="submission" date="2021-01" db="EMBL/GenBank/DDBJ databases">
        <title>Modified the classification status of verrucomicrobia.</title>
        <authorList>
            <person name="Feng X."/>
        </authorList>
    </citation>
    <scope>NUCLEOTIDE SEQUENCE</scope>
    <source>
        <strain evidence="1">_KCTC 22039</strain>
    </source>
</reference>
<proteinExistence type="predicted"/>
<protein>
    <recommendedName>
        <fullName evidence="3">Antitoxin component YwqK of the YwqJK toxin-antitoxin module</fullName>
    </recommendedName>
</protein>
<evidence type="ECO:0000313" key="2">
    <source>
        <dbReference type="Proteomes" id="UP000624703"/>
    </source>
</evidence>
<organism evidence="1 2">
    <name type="scientific">Persicirhabdus sediminis</name>
    <dbReference type="NCBI Taxonomy" id="454144"/>
    <lineage>
        <taxon>Bacteria</taxon>
        <taxon>Pseudomonadati</taxon>
        <taxon>Verrucomicrobiota</taxon>
        <taxon>Verrucomicrobiia</taxon>
        <taxon>Verrucomicrobiales</taxon>
        <taxon>Verrucomicrobiaceae</taxon>
        <taxon>Persicirhabdus</taxon>
    </lineage>
</organism>
<dbReference type="Gene3D" id="3.90.930.1">
    <property type="match status" value="1"/>
</dbReference>
<name>A0A8J7MDX6_9BACT</name>
<dbReference type="RefSeq" id="WP_200310902.1">
    <property type="nucleotide sequence ID" value="NZ_JAENIM010000034.1"/>
</dbReference>
<sequence length="218" mass="25109">MNYANCLLLVVYLCIQSFGYSSDVEPRELSADHVDEKRSLAGGLCYIIGEKEPYTGILTEIRTVDLGRYKYTYEKGILNGVQRSWHSNGLIENEHRKLAGLEHGLYRSWSYEGTLILEQWYKLGLRSGPSMKWHSNGFLKSIAYYENDVIEGAYVSFHANGEIDTTYFMKNGKLDGPLIKKDKHGKEISKKYYSASLDKEITEEEWYGRFADIPKNME</sequence>
<comment type="caution">
    <text evidence="1">The sequence shown here is derived from an EMBL/GenBank/DDBJ whole genome shotgun (WGS) entry which is preliminary data.</text>
</comment>